<dbReference type="InterPro" id="IPR000182">
    <property type="entry name" value="GNAT_dom"/>
</dbReference>
<feature type="domain" description="N-acetyltransferase" evidence="1">
    <location>
        <begin position="2"/>
        <end position="147"/>
    </location>
</feature>
<dbReference type="PROSITE" id="PS51186">
    <property type="entry name" value="GNAT"/>
    <property type="match status" value="1"/>
</dbReference>
<dbReference type="STRING" id="140314.SAMN04488076_102141"/>
<evidence type="ECO:0000313" key="2">
    <source>
        <dbReference type="EMBL" id="CZQ81045.1"/>
    </source>
</evidence>
<keyword evidence="2" id="KW-0808">Transferase</keyword>
<evidence type="ECO:0000313" key="3">
    <source>
        <dbReference type="Proteomes" id="UP000242754"/>
    </source>
</evidence>
<keyword evidence="2" id="KW-0012">Acyltransferase</keyword>
<name>A0A143Y3W8_9LACT</name>
<dbReference type="Pfam" id="PF00583">
    <property type="entry name" value="Acetyltransf_1"/>
    <property type="match status" value="1"/>
</dbReference>
<reference evidence="2 3" key="1">
    <citation type="submission" date="2016-02" db="EMBL/GenBank/DDBJ databases">
        <authorList>
            <person name="Wen L."/>
            <person name="He K."/>
            <person name="Yang H."/>
        </authorList>
    </citation>
    <scope>NUCLEOTIDE SEQUENCE [LARGE SCALE GENOMIC DNA]</scope>
    <source>
        <strain evidence="2">Trichococcus palustris</strain>
    </source>
</reference>
<dbReference type="Proteomes" id="UP000242754">
    <property type="component" value="Unassembled WGS sequence"/>
</dbReference>
<dbReference type="Gene3D" id="3.40.630.30">
    <property type="match status" value="1"/>
</dbReference>
<dbReference type="RefSeq" id="WP_087029977.1">
    <property type="nucleotide sequence ID" value="NZ_FJNE01000001.1"/>
</dbReference>
<sequence>MIHIQNLSLANIDEAIHLVVDDWQRKYVLPNAEMIAWAYVDPQNLFPLALYDNETLVGLAFVRREKNTAIMTLQQIMIGQTFQSKGFGSDGTRRIVEWIEEQFDCQLVQANVAIGNQRGRDTLETAGFMKRSTDLDKREIEMIYIMK</sequence>
<dbReference type="AlphaFoldDB" id="A0A143Y3W8"/>
<organism evidence="2 3">
    <name type="scientific">Trichococcus palustris</name>
    <dbReference type="NCBI Taxonomy" id="140314"/>
    <lineage>
        <taxon>Bacteria</taxon>
        <taxon>Bacillati</taxon>
        <taxon>Bacillota</taxon>
        <taxon>Bacilli</taxon>
        <taxon>Lactobacillales</taxon>
        <taxon>Carnobacteriaceae</taxon>
        <taxon>Trichococcus</taxon>
    </lineage>
</organism>
<accession>A0A143Y3W8</accession>
<gene>
    <name evidence="2" type="ORF">Tpal_150</name>
</gene>
<dbReference type="OrthoDB" id="9127144at2"/>
<keyword evidence="3" id="KW-1185">Reference proteome</keyword>
<protein>
    <submittedName>
        <fullName evidence="2">Acyl-coa n-acyltransferase</fullName>
    </submittedName>
</protein>
<dbReference type="GO" id="GO:0016747">
    <property type="term" value="F:acyltransferase activity, transferring groups other than amino-acyl groups"/>
    <property type="evidence" value="ECO:0007669"/>
    <property type="project" value="InterPro"/>
</dbReference>
<proteinExistence type="predicted"/>
<dbReference type="SUPFAM" id="SSF55729">
    <property type="entry name" value="Acyl-CoA N-acyltransferases (Nat)"/>
    <property type="match status" value="1"/>
</dbReference>
<dbReference type="InterPro" id="IPR016181">
    <property type="entry name" value="Acyl_CoA_acyltransferase"/>
</dbReference>
<dbReference type="EMBL" id="FJNE01000001">
    <property type="protein sequence ID" value="CZQ81045.1"/>
    <property type="molecule type" value="Genomic_DNA"/>
</dbReference>
<evidence type="ECO:0000259" key="1">
    <source>
        <dbReference type="PROSITE" id="PS51186"/>
    </source>
</evidence>